<keyword evidence="1" id="KW-0732">Signal</keyword>
<dbReference type="InterPro" id="IPR025371">
    <property type="entry name" value="BT_3044-like_C"/>
</dbReference>
<organism evidence="4 5">
    <name type="scientific">Segatella salivae F0493</name>
    <dbReference type="NCBI Taxonomy" id="1395125"/>
    <lineage>
        <taxon>Bacteria</taxon>
        <taxon>Pseudomonadati</taxon>
        <taxon>Bacteroidota</taxon>
        <taxon>Bacteroidia</taxon>
        <taxon>Bacteroidales</taxon>
        <taxon>Prevotellaceae</taxon>
        <taxon>Segatella</taxon>
    </lineage>
</organism>
<dbReference type="Gene3D" id="2.60.40.1740">
    <property type="entry name" value="hypothetical protein (bacova_03559)"/>
    <property type="match status" value="1"/>
</dbReference>
<evidence type="ECO:0000313" key="4">
    <source>
        <dbReference type="EMBL" id="ERK00840.1"/>
    </source>
</evidence>
<dbReference type="InterPro" id="IPR013728">
    <property type="entry name" value="BT_3987-like_N"/>
</dbReference>
<dbReference type="PATRIC" id="fig|1395125.3.peg.1273"/>
<dbReference type="EMBL" id="AWGW01000017">
    <property type="protein sequence ID" value="ERK00840.1"/>
    <property type="molecule type" value="Genomic_DNA"/>
</dbReference>
<sequence>MTMKKNNLFIFLMLSTATAFISSCEPQSDPLTHEQYKKEVYLVGAAQDIQDKEVAYNGDGSLYVSVAIGGTQFPSEDVQVTIGRASDDKMKLYNYKNFSADDVKYQTLPADWYEFPSLTGTIKAGEAYCRIPLKLKTNMLHPDSLYVIPLKVVSTNAYSAVNKDTVLLVHPKMVNDYSGSYTFEGATWQMINGQKDTNSASVITTLRNATALDASTIRLFNKVVAEKIGNVASSTYNIRVNSDNTLTITPYDQLGITAGGGTYDPVKKSFKLWYTIEENGRTYRTEATLTRSNKS</sequence>
<protein>
    <submittedName>
        <fullName evidence="4">PF08522 domain protein</fullName>
    </submittedName>
</protein>
<comment type="caution">
    <text evidence="4">The sequence shown here is derived from an EMBL/GenBank/DDBJ whole genome shotgun (WGS) entry which is preliminary data.</text>
</comment>
<feature type="domain" description="BT-3044-like C-terminal" evidence="3">
    <location>
        <begin position="166"/>
        <end position="290"/>
    </location>
</feature>
<evidence type="ECO:0000256" key="1">
    <source>
        <dbReference type="SAM" id="SignalP"/>
    </source>
</evidence>
<gene>
    <name evidence="4" type="ORF">HMPREF9145_1992</name>
</gene>
<evidence type="ECO:0000259" key="2">
    <source>
        <dbReference type="Pfam" id="PF08522"/>
    </source>
</evidence>
<feature type="signal peptide" evidence="1">
    <location>
        <begin position="1"/>
        <end position="19"/>
    </location>
</feature>
<evidence type="ECO:0000313" key="5">
    <source>
        <dbReference type="Proteomes" id="UP000017023"/>
    </source>
</evidence>
<proteinExistence type="predicted"/>
<reference evidence="4 5" key="1">
    <citation type="submission" date="2013-08" db="EMBL/GenBank/DDBJ databases">
        <authorList>
            <person name="Durkin A.S."/>
            <person name="Haft D.R."/>
            <person name="McCorrison J."/>
            <person name="Torralba M."/>
            <person name="Gillis M."/>
            <person name="Haft D.H."/>
            <person name="Methe B."/>
            <person name="Sutton G."/>
            <person name="Nelson K.E."/>
        </authorList>
    </citation>
    <scope>NUCLEOTIDE SEQUENCE [LARGE SCALE GENOMIC DNA]</scope>
    <source>
        <strain evidence="4 5">F0493</strain>
    </source>
</reference>
<dbReference type="PROSITE" id="PS51257">
    <property type="entry name" value="PROKAR_LIPOPROTEIN"/>
    <property type="match status" value="1"/>
</dbReference>
<feature type="domain" description="BT-3987-like N-terminal" evidence="2">
    <location>
        <begin position="36"/>
        <end position="158"/>
    </location>
</feature>
<feature type="chain" id="PRO_5004631129" evidence="1">
    <location>
        <begin position="20"/>
        <end position="295"/>
    </location>
</feature>
<dbReference type="Pfam" id="PF08522">
    <property type="entry name" value="BT_3987-like_N"/>
    <property type="match status" value="1"/>
</dbReference>
<accession>U2MGQ3</accession>
<evidence type="ECO:0000259" key="3">
    <source>
        <dbReference type="Pfam" id="PF14274"/>
    </source>
</evidence>
<dbReference type="Proteomes" id="UP000017023">
    <property type="component" value="Unassembled WGS sequence"/>
</dbReference>
<dbReference type="AlphaFoldDB" id="U2MGQ3"/>
<name>U2MGQ3_9BACT</name>
<dbReference type="Pfam" id="PF14274">
    <property type="entry name" value="BT_3044-like_C"/>
    <property type="match status" value="1"/>
</dbReference>